<keyword evidence="1" id="KW-1133">Transmembrane helix</keyword>
<name>Q23G02_TETTS</name>
<reference evidence="3" key="1">
    <citation type="journal article" date="2006" name="PLoS Biol.">
        <title>Macronuclear genome sequence of the ciliate Tetrahymena thermophila, a model eukaryote.</title>
        <authorList>
            <person name="Eisen J.A."/>
            <person name="Coyne R.S."/>
            <person name="Wu M."/>
            <person name="Wu D."/>
            <person name="Thiagarajan M."/>
            <person name="Wortman J.R."/>
            <person name="Badger J.H."/>
            <person name="Ren Q."/>
            <person name="Amedeo P."/>
            <person name="Jones K.M."/>
            <person name="Tallon L.J."/>
            <person name="Delcher A.L."/>
            <person name="Salzberg S.L."/>
            <person name="Silva J.C."/>
            <person name="Haas B.J."/>
            <person name="Majoros W.H."/>
            <person name="Farzad M."/>
            <person name="Carlton J.M."/>
            <person name="Smith R.K. Jr."/>
            <person name="Garg J."/>
            <person name="Pearlman R.E."/>
            <person name="Karrer K.M."/>
            <person name="Sun L."/>
            <person name="Manning G."/>
            <person name="Elde N.C."/>
            <person name="Turkewitz A.P."/>
            <person name="Asai D.J."/>
            <person name="Wilkes D.E."/>
            <person name="Wang Y."/>
            <person name="Cai H."/>
            <person name="Collins K."/>
            <person name="Stewart B.A."/>
            <person name="Lee S.R."/>
            <person name="Wilamowska K."/>
            <person name="Weinberg Z."/>
            <person name="Ruzzo W.L."/>
            <person name="Wloga D."/>
            <person name="Gaertig J."/>
            <person name="Frankel J."/>
            <person name="Tsao C.-C."/>
            <person name="Gorovsky M.A."/>
            <person name="Keeling P.J."/>
            <person name="Waller R.F."/>
            <person name="Patron N.J."/>
            <person name="Cherry J.M."/>
            <person name="Stover N.A."/>
            <person name="Krieger C.J."/>
            <person name="del Toro C."/>
            <person name="Ryder H.F."/>
            <person name="Williamson S.C."/>
            <person name="Barbeau R.A."/>
            <person name="Hamilton E.P."/>
            <person name="Orias E."/>
        </authorList>
    </citation>
    <scope>NUCLEOTIDE SEQUENCE [LARGE SCALE GENOMIC DNA]</scope>
    <source>
        <strain evidence="3">SB210</strain>
    </source>
</reference>
<keyword evidence="3" id="KW-1185">Reference proteome</keyword>
<evidence type="ECO:0000256" key="1">
    <source>
        <dbReference type="SAM" id="Phobius"/>
    </source>
</evidence>
<proteinExistence type="predicted"/>
<dbReference type="AlphaFoldDB" id="Q23G02"/>
<dbReference type="HOGENOM" id="CLU_496544_0_0_1"/>
<protein>
    <submittedName>
        <fullName evidence="2">Transmembrane protein, putative</fullName>
    </submittedName>
</protein>
<evidence type="ECO:0000313" key="2">
    <source>
        <dbReference type="EMBL" id="EAR95458.1"/>
    </source>
</evidence>
<dbReference type="RefSeq" id="XP_001015703.1">
    <property type="nucleotide sequence ID" value="XM_001015703.3"/>
</dbReference>
<organism evidence="2 3">
    <name type="scientific">Tetrahymena thermophila (strain SB210)</name>
    <dbReference type="NCBI Taxonomy" id="312017"/>
    <lineage>
        <taxon>Eukaryota</taxon>
        <taxon>Sar</taxon>
        <taxon>Alveolata</taxon>
        <taxon>Ciliophora</taxon>
        <taxon>Intramacronucleata</taxon>
        <taxon>Oligohymenophorea</taxon>
        <taxon>Hymenostomatida</taxon>
        <taxon>Tetrahymenina</taxon>
        <taxon>Tetrahymenidae</taxon>
        <taxon>Tetrahymena</taxon>
    </lineage>
</organism>
<feature type="transmembrane region" description="Helical" evidence="1">
    <location>
        <begin position="501"/>
        <end position="528"/>
    </location>
</feature>
<feature type="transmembrane region" description="Helical" evidence="1">
    <location>
        <begin position="12"/>
        <end position="34"/>
    </location>
</feature>
<dbReference type="KEGG" id="tet:TTHERM_00077620"/>
<accession>Q23G02</accession>
<dbReference type="EMBL" id="GG662704">
    <property type="protein sequence ID" value="EAR95458.1"/>
    <property type="molecule type" value="Genomic_DNA"/>
</dbReference>
<dbReference type="Proteomes" id="UP000009168">
    <property type="component" value="Unassembled WGS sequence"/>
</dbReference>
<gene>
    <name evidence="2" type="ORF">TTHERM_00077620</name>
</gene>
<feature type="transmembrane region" description="Helical" evidence="1">
    <location>
        <begin position="243"/>
        <end position="264"/>
    </location>
</feature>
<keyword evidence="1 2" id="KW-0812">Transmembrane</keyword>
<sequence length="549" mass="64630">MAKGRKFFLQKANVMVCNTSGIFIVFLAMATFAVHRYAFQARAITTELPYDYITTNEVSSFIPYVGFKVRQINVDQQIQNTTALYHHLDQLNYTKTTFNKDSQEFFMLSIRMNQGKKKKVGIPNIDMLNSRNISQNGLGLAQNLMNLIFTAGRQSIALKNQQNEFEEEQQYIFTYYRKELESFISHMNDHYNSSLEEYFLIYYIFVGFKLFLFFILIFRMYSAISILNKVLISFEEYSMSKRGFLLFLLFVVMIVSSVLQVKFFNEFSHNTSSATSLSTSLINRYTDIQFASDYIFESIMLGSVKIYDYNEIIQNILSKVEQNDDRIYKTTKGSVNTLSKHFQPFYDELSVLQNSYKCNQYFDYQFKLEDCAEFCETNLVFYNNQKQPIDTPSVENYQSFRESGKFLCALPQNENGQQGIQNQIKALKQLIKQIRDEWSAVLVNDSQDQQSLSKYQKTIEFMNKQYSKFPESSLYNIKLHNSYLLKLLSKCYKDYLDNFDFLIYIYIYLDLIIGTIFVIIWGFYYYYLTKGLTKHKSKFEELKAGAQDE</sequence>
<dbReference type="GeneID" id="7837008"/>
<dbReference type="InParanoid" id="Q23G02"/>
<evidence type="ECO:0000313" key="3">
    <source>
        <dbReference type="Proteomes" id="UP000009168"/>
    </source>
</evidence>
<keyword evidence="1" id="KW-0472">Membrane</keyword>
<feature type="transmembrane region" description="Helical" evidence="1">
    <location>
        <begin position="200"/>
        <end position="222"/>
    </location>
</feature>